<dbReference type="PANTHER" id="PTHR43172:SF2">
    <property type="entry name" value="ADENYLOSUCCINATE LYASE C-TERMINAL DOMAIN-CONTAINING PROTEIN"/>
    <property type="match status" value="1"/>
</dbReference>
<organism evidence="1 2">
    <name type="scientific">Teichococcus vastitatis</name>
    <dbReference type="NCBI Taxonomy" id="2307076"/>
    <lineage>
        <taxon>Bacteria</taxon>
        <taxon>Pseudomonadati</taxon>
        <taxon>Pseudomonadota</taxon>
        <taxon>Alphaproteobacteria</taxon>
        <taxon>Acetobacterales</taxon>
        <taxon>Roseomonadaceae</taxon>
        <taxon>Roseomonas</taxon>
    </lineage>
</organism>
<dbReference type="PANTHER" id="PTHR43172">
    <property type="entry name" value="ADENYLOSUCCINATE LYASE"/>
    <property type="match status" value="1"/>
</dbReference>
<keyword evidence="1" id="KW-0456">Lyase</keyword>
<evidence type="ECO:0000313" key="2">
    <source>
        <dbReference type="Proteomes" id="UP001201985"/>
    </source>
</evidence>
<dbReference type="Gene3D" id="1.20.200.10">
    <property type="entry name" value="Fumarase/aspartase (Central domain)"/>
    <property type="match status" value="1"/>
</dbReference>
<dbReference type="GO" id="GO:0016829">
    <property type="term" value="F:lyase activity"/>
    <property type="evidence" value="ECO:0007669"/>
    <property type="project" value="UniProtKB-KW"/>
</dbReference>
<dbReference type="InterPro" id="IPR008948">
    <property type="entry name" value="L-Aspartase-like"/>
</dbReference>
<proteinExistence type="predicted"/>
<gene>
    <name evidence="1" type="ORF">MON41_14420</name>
</gene>
<accession>A0ABS9W825</accession>
<dbReference type="SUPFAM" id="SSF48557">
    <property type="entry name" value="L-aspartase-like"/>
    <property type="match status" value="1"/>
</dbReference>
<dbReference type="Proteomes" id="UP001201985">
    <property type="component" value="Unassembled WGS sequence"/>
</dbReference>
<sequence>MSAYPIRATLRQLAKHAGKPDSTAITQDILDTASVLKIRAVLGLISTDMEALPVTFGYKVAIWVSFINRHAERLEQRRPRMLVARLAGAAGTLASLGKDGSRYKQPSASN</sequence>
<evidence type="ECO:0000313" key="1">
    <source>
        <dbReference type="EMBL" id="MCI0754920.1"/>
    </source>
</evidence>
<name>A0ABS9W825_9PROT</name>
<comment type="caution">
    <text evidence="1">The sequence shown here is derived from an EMBL/GenBank/DDBJ whole genome shotgun (WGS) entry which is preliminary data.</text>
</comment>
<keyword evidence="2" id="KW-1185">Reference proteome</keyword>
<dbReference type="RefSeq" id="WP_120010081.1">
    <property type="nucleotide sequence ID" value="NZ_JALBUU010000020.1"/>
</dbReference>
<reference evidence="1 2" key="1">
    <citation type="submission" date="2022-03" db="EMBL/GenBank/DDBJ databases">
        <title>Complete genome analysis of Roseomonas KG 17.1 : a prolific producer of plant growth promoters.</title>
        <authorList>
            <person name="Saadouli I."/>
            <person name="Najjari A."/>
            <person name="Mosbah A."/>
            <person name="Ouzari H.I."/>
        </authorList>
    </citation>
    <scope>NUCLEOTIDE SEQUENCE [LARGE SCALE GENOMIC DNA]</scope>
    <source>
        <strain evidence="1 2">KG17-1</strain>
    </source>
</reference>
<protein>
    <submittedName>
        <fullName evidence="1">Lyase family protein</fullName>
    </submittedName>
</protein>
<dbReference type="EMBL" id="JALBUU010000020">
    <property type="protein sequence ID" value="MCI0754920.1"/>
    <property type="molecule type" value="Genomic_DNA"/>
</dbReference>